<evidence type="ECO:0000259" key="4">
    <source>
        <dbReference type="Pfam" id="PF25225"/>
    </source>
</evidence>
<feature type="domain" description="Lnb N-terminal periplasmic" evidence="2">
    <location>
        <begin position="139"/>
        <end position="288"/>
    </location>
</feature>
<name>A0A3N0V6G1_9PROT</name>
<dbReference type="EMBL" id="RJVP01000001">
    <property type="protein sequence ID" value="ROH88265.1"/>
    <property type="molecule type" value="Genomic_DNA"/>
</dbReference>
<dbReference type="InterPro" id="IPR057162">
    <property type="entry name" value="DUF7840"/>
</dbReference>
<keyword evidence="1" id="KW-0732">Signal</keyword>
<dbReference type="AlphaFoldDB" id="A0A3N0V6G1"/>
<feature type="chain" id="PRO_5018206983" evidence="1">
    <location>
        <begin position="35"/>
        <end position="641"/>
    </location>
</feature>
<dbReference type="Proteomes" id="UP000275137">
    <property type="component" value="Unassembled WGS sequence"/>
</dbReference>
<keyword evidence="6" id="KW-1185">Reference proteome</keyword>
<protein>
    <submittedName>
        <fullName evidence="5">DUF4105 domain-containing protein</fullName>
    </submittedName>
</protein>
<evidence type="ECO:0000259" key="2">
    <source>
        <dbReference type="Pfam" id="PF13387"/>
    </source>
</evidence>
<reference evidence="5 6" key="1">
    <citation type="submission" date="2018-10" db="EMBL/GenBank/DDBJ databases">
        <authorList>
            <person name="Chen W.-M."/>
        </authorList>
    </citation>
    <scope>NUCLEOTIDE SEQUENCE [LARGE SCALE GENOMIC DNA]</scope>
    <source>
        <strain evidence="5 6">H-5</strain>
    </source>
</reference>
<evidence type="ECO:0000256" key="1">
    <source>
        <dbReference type="SAM" id="SignalP"/>
    </source>
</evidence>
<feature type="signal peptide" evidence="1">
    <location>
        <begin position="1"/>
        <end position="34"/>
    </location>
</feature>
<dbReference type="Pfam" id="PF25222">
    <property type="entry name" value="DUF7840"/>
    <property type="match status" value="1"/>
</dbReference>
<gene>
    <name evidence="5" type="ORF">ED236_02015</name>
</gene>
<dbReference type="InterPro" id="IPR057165">
    <property type="entry name" value="DUF7843"/>
</dbReference>
<evidence type="ECO:0000313" key="6">
    <source>
        <dbReference type="Proteomes" id="UP000275137"/>
    </source>
</evidence>
<comment type="caution">
    <text evidence="5">The sequence shown here is derived from an EMBL/GenBank/DDBJ whole genome shotgun (WGS) entry which is preliminary data.</text>
</comment>
<dbReference type="InterPro" id="IPR025178">
    <property type="entry name" value="Lnb_N"/>
</dbReference>
<proteinExistence type="predicted"/>
<feature type="domain" description="DUF7840" evidence="3">
    <location>
        <begin position="419"/>
        <end position="622"/>
    </location>
</feature>
<sequence length="641" mass="71285">MPAFLCSLTCSKPLMPLRLLFAMTFFGVVVSAHADPVDIEIQSRLSAEPVWLRLLHYERPVALPGAMRSAIRAGDFFLSAQGDTDARAELAATLAAMVSEEVTPDQHVRCRFPARVAWLEQQLEQQSDFDMAAHCPALQRWRTEYPVNSISVVLATGYLGNPASYYGHTLIKFNGPTTGSSTQLQNKTLNYGAIDTRGDNPAVYIAKAVLGGYEAGFSEVDFYVHENTYGENEHRDLWDFELDLPAQDVAFVTAHAWELMGKRYNYYFFRQNCAYRMAEILQLLPGLEIIPTARPYTIPQSLTQQIGTARYAGAPLLKQVRYFPSRQARFYSRFQSLTPEQRHIMKRMVLEGMDTQTEAFNDLPLQARYQLIDSVVDYHQFANEAPQAGQSQHPDYIKALAMRFALPPLAQSEVPHPVTSPDIGRPPSWVQVGIMHASEAGDTLSIRIRPAYYDALDGDGSHVRNAALTMGDTQLTAREGQLRLHKLDIVSVESANPGISGLPRDDGVAWKVRFGAEQGKVGCLDCLVARAQADAGMGRQLSSRSFVAAYLGGGIQADRYDQGTLFARASADAIYRFSERVSWKGNIELRQGLERGVQELLIVRSDVRWAWSTLVDLRLSYEGSTGAVDGHVLSLGTGIYW</sequence>
<organism evidence="5 6">
    <name type="scientific">Pseudomethylobacillus aquaticus</name>
    <dbReference type="NCBI Taxonomy" id="2676064"/>
    <lineage>
        <taxon>Bacteria</taxon>
        <taxon>Pseudomonadati</taxon>
        <taxon>Pseudomonadota</taxon>
        <taxon>Betaproteobacteria</taxon>
        <taxon>Nitrosomonadales</taxon>
        <taxon>Methylophilaceae</taxon>
        <taxon>Pseudomethylobacillus</taxon>
    </lineage>
</organism>
<dbReference type="Pfam" id="PF25225">
    <property type="entry name" value="DUF7843"/>
    <property type="match status" value="1"/>
</dbReference>
<feature type="domain" description="DUF7843" evidence="4">
    <location>
        <begin position="44"/>
        <end position="122"/>
    </location>
</feature>
<evidence type="ECO:0000259" key="3">
    <source>
        <dbReference type="Pfam" id="PF25222"/>
    </source>
</evidence>
<accession>A0A3N0V6G1</accession>
<evidence type="ECO:0000313" key="5">
    <source>
        <dbReference type="EMBL" id="ROH88265.1"/>
    </source>
</evidence>
<dbReference type="Pfam" id="PF13387">
    <property type="entry name" value="Lnb_N"/>
    <property type="match status" value="1"/>
</dbReference>